<dbReference type="AlphaFoldDB" id="A0A3D8LC86"/>
<accession>A0A3D8LC86</accession>
<comment type="caution">
    <text evidence="1">The sequence shown here is derived from an EMBL/GenBank/DDBJ whole genome shotgun (WGS) entry which is preliminary data.</text>
</comment>
<gene>
    <name evidence="1" type="ORF">DXT99_12165</name>
</gene>
<evidence type="ECO:0000313" key="2">
    <source>
        <dbReference type="Proteomes" id="UP000256708"/>
    </source>
</evidence>
<sequence length="136" mass="15345">MILYENGFIRLEYDASTDLLYVDGPDVQEYALLRVYEASNIIVGAIGKYNIKRLLIDSSETIVDISHEDYKVVMNQFTRDLMKTSLQKVVRVATSDAARESGVEKYVKQVSQSAKPSLAFQNFTSRAAAIAWLRAE</sequence>
<organism evidence="1 2">
    <name type="scientific">Pontibacter diazotrophicus</name>
    <dbReference type="NCBI Taxonomy" id="1400979"/>
    <lineage>
        <taxon>Bacteria</taxon>
        <taxon>Pseudomonadati</taxon>
        <taxon>Bacteroidota</taxon>
        <taxon>Cytophagia</taxon>
        <taxon>Cytophagales</taxon>
        <taxon>Hymenobacteraceae</taxon>
        <taxon>Pontibacter</taxon>
    </lineage>
</organism>
<name>A0A3D8LC86_9BACT</name>
<dbReference type="OrthoDB" id="852207at2"/>
<proteinExistence type="predicted"/>
<evidence type="ECO:0008006" key="3">
    <source>
        <dbReference type="Google" id="ProtNLM"/>
    </source>
</evidence>
<protein>
    <recommendedName>
        <fullName evidence="3">STAS/SEC14 domain-containing protein</fullName>
    </recommendedName>
</protein>
<reference evidence="2" key="1">
    <citation type="submission" date="2018-08" db="EMBL/GenBank/DDBJ databases">
        <authorList>
            <person name="Liu Z.-W."/>
            <person name="Du Z.-J."/>
        </authorList>
    </citation>
    <scope>NUCLEOTIDE SEQUENCE [LARGE SCALE GENOMIC DNA]</scope>
    <source>
        <strain evidence="2">H4X</strain>
    </source>
</reference>
<keyword evidence="2" id="KW-1185">Reference proteome</keyword>
<evidence type="ECO:0000313" key="1">
    <source>
        <dbReference type="EMBL" id="RDV15028.1"/>
    </source>
</evidence>
<dbReference type="RefSeq" id="WP_115565820.1">
    <property type="nucleotide sequence ID" value="NZ_QRGR01000011.1"/>
</dbReference>
<dbReference type="Proteomes" id="UP000256708">
    <property type="component" value="Unassembled WGS sequence"/>
</dbReference>
<dbReference type="EMBL" id="QRGR01000011">
    <property type="protein sequence ID" value="RDV15028.1"/>
    <property type="molecule type" value="Genomic_DNA"/>
</dbReference>